<keyword evidence="3" id="KW-0547">Nucleotide-binding</keyword>
<dbReference type="InterPro" id="IPR013563">
    <property type="entry name" value="Oligopep_ABC_C"/>
</dbReference>
<dbReference type="GO" id="GO:0055085">
    <property type="term" value="P:transmembrane transport"/>
    <property type="evidence" value="ECO:0007669"/>
    <property type="project" value="UniProtKB-ARBA"/>
</dbReference>
<dbReference type="SMART" id="SM00382">
    <property type="entry name" value="AAA"/>
    <property type="match status" value="2"/>
</dbReference>
<dbReference type="PROSITE" id="PS00211">
    <property type="entry name" value="ABC_TRANSPORTER_1"/>
    <property type="match status" value="2"/>
</dbReference>
<feature type="domain" description="ABC transporter" evidence="5">
    <location>
        <begin position="282"/>
        <end position="534"/>
    </location>
</feature>
<dbReference type="InterPro" id="IPR003593">
    <property type="entry name" value="AAA+_ATPase"/>
</dbReference>
<dbReference type="NCBIfam" id="NF008453">
    <property type="entry name" value="PRK11308.1"/>
    <property type="match status" value="2"/>
</dbReference>
<gene>
    <name evidence="6" type="ORF">MNBD_DELTA04-26</name>
</gene>
<dbReference type="InterPro" id="IPR050319">
    <property type="entry name" value="ABC_transp_ATP-bind"/>
</dbReference>
<dbReference type="PROSITE" id="PS50893">
    <property type="entry name" value="ABC_TRANSPORTER_2"/>
    <property type="match status" value="2"/>
</dbReference>
<dbReference type="GO" id="GO:0015833">
    <property type="term" value="P:peptide transport"/>
    <property type="evidence" value="ECO:0007669"/>
    <property type="project" value="InterPro"/>
</dbReference>
<dbReference type="EMBL" id="UOEY01000132">
    <property type="protein sequence ID" value="VAW41651.1"/>
    <property type="molecule type" value="Genomic_DNA"/>
</dbReference>
<dbReference type="InterPro" id="IPR027417">
    <property type="entry name" value="P-loop_NTPase"/>
</dbReference>
<keyword evidence="4 6" id="KW-0067">ATP-binding</keyword>
<dbReference type="FunFam" id="3.40.50.300:FF:000016">
    <property type="entry name" value="Oligopeptide ABC transporter ATP-binding component"/>
    <property type="match status" value="1"/>
</dbReference>
<dbReference type="GO" id="GO:0016887">
    <property type="term" value="F:ATP hydrolysis activity"/>
    <property type="evidence" value="ECO:0007669"/>
    <property type="project" value="InterPro"/>
</dbReference>
<dbReference type="Gene3D" id="3.40.50.300">
    <property type="entry name" value="P-loop containing nucleotide triphosphate hydrolases"/>
    <property type="match status" value="2"/>
</dbReference>
<evidence type="ECO:0000256" key="4">
    <source>
        <dbReference type="ARBA" id="ARBA00022840"/>
    </source>
</evidence>
<protein>
    <submittedName>
        <fullName evidence="6">ABC transporter, ATP-binding protein (Cluster 5, nickel/peptides/opines) / ABC transporter, ATP-binding protein (Cluster 5, nickel/peptides/opines)</fullName>
    </submittedName>
</protein>
<evidence type="ECO:0000256" key="3">
    <source>
        <dbReference type="ARBA" id="ARBA00022741"/>
    </source>
</evidence>
<accession>A0A3B0VFF7</accession>
<dbReference type="NCBIfam" id="NF007739">
    <property type="entry name" value="PRK10419.1"/>
    <property type="match status" value="2"/>
</dbReference>
<organism evidence="6">
    <name type="scientific">hydrothermal vent metagenome</name>
    <dbReference type="NCBI Taxonomy" id="652676"/>
    <lineage>
        <taxon>unclassified sequences</taxon>
        <taxon>metagenomes</taxon>
        <taxon>ecological metagenomes</taxon>
    </lineage>
</organism>
<evidence type="ECO:0000256" key="1">
    <source>
        <dbReference type="ARBA" id="ARBA00005417"/>
    </source>
</evidence>
<proteinExistence type="inferred from homology"/>
<evidence type="ECO:0000256" key="2">
    <source>
        <dbReference type="ARBA" id="ARBA00022448"/>
    </source>
</evidence>
<dbReference type="InterPro" id="IPR017871">
    <property type="entry name" value="ABC_transporter-like_CS"/>
</dbReference>
<dbReference type="PANTHER" id="PTHR43776:SF7">
    <property type="entry name" value="D,D-DIPEPTIDE TRANSPORT ATP-BINDING PROTEIN DDPF-RELATED"/>
    <property type="match status" value="1"/>
</dbReference>
<dbReference type="GO" id="GO:0005524">
    <property type="term" value="F:ATP binding"/>
    <property type="evidence" value="ECO:0007669"/>
    <property type="project" value="UniProtKB-KW"/>
</dbReference>
<sequence>MAPLLKITDLSLTFLNDQDPEGASPVLTDVCLELNHGATHALVGESGSGKSVTALSILRLLEDSSRVRTSGSIVFDGRDILSLNPKELRRLRGDRIAMIFQEPMTSLNPVYTVGSQLQESLLLHRGMNKNEARAKAIQLLGRTGVSRPENRIDAYPHQLSGGQRQRVMIAMALACRPDLLIADEPTTALDVSIQEQILALIKDIQQEYNMAVLLITHDLTMVHKIAETVSIMQQGRIVEQGRTTTIFQAPRHPYTKHLLDSVPSGTPLPCKDGPDLITLSHLRCEFILKSAGNGIFQRKKTVIKAVDDVSLHVRQGTTLGIVGESGSGKTTLGQCLLKLNNSTGTITYHRPDGDILLSSLSPGRMRPLRRELQIVFQDPYSSLSPRLSVEQIIGEGLKVHKIGRNRAERRQMVAQTLAEVELTPDLINRFPHEFSGGQRQRIAIARALILKPKLLILDEPTSALDMTIQAQIIVLLQKLQQRHGLTYIFITHDLRVIRCLAHDLVIMRHGRIVESGPADAIFAAPGHEYTRRLFRAAFHVA</sequence>
<name>A0A3B0VFF7_9ZZZZ</name>
<dbReference type="PANTHER" id="PTHR43776">
    <property type="entry name" value="TRANSPORT ATP-BINDING PROTEIN"/>
    <property type="match status" value="1"/>
</dbReference>
<keyword evidence="2" id="KW-0813">Transport</keyword>
<evidence type="ECO:0000313" key="6">
    <source>
        <dbReference type="EMBL" id="VAW41651.1"/>
    </source>
</evidence>
<reference evidence="6" key="1">
    <citation type="submission" date="2018-06" db="EMBL/GenBank/DDBJ databases">
        <authorList>
            <person name="Zhirakovskaya E."/>
        </authorList>
    </citation>
    <scope>NUCLEOTIDE SEQUENCE</scope>
</reference>
<feature type="domain" description="ABC transporter" evidence="5">
    <location>
        <begin position="5"/>
        <end position="259"/>
    </location>
</feature>
<dbReference type="InterPro" id="IPR003439">
    <property type="entry name" value="ABC_transporter-like_ATP-bd"/>
</dbReference>
<dbReference type="SUPFAM" id="SSF52540">
    <property type="entry name" value="P-loop containing nucleoside triphosphate hydrolases"/>
    <property type="match status" value="2"/>
</dbReference>
<dbReference type="Pfam" id="PF00005">
    <property type="entry name" value="ABC_tran"/>
    <property type="match status" value="2"/>
</dbReference>
<dbReference type="Pfam" id="PF08352">
    <property type="entry name" value="oligo_HPY"/>
    <property type="match status" value="2"/>
</dbReference>
<comment type="similarity">
    <text evidence="1">Belongs to the ABC transporter superfamily.</text>
</comment>
<dbReference type="CDD" id="cd03257">
    <property type="entry name" value="ABC_NikE_OppD_transporters"/>
    <property type="match status" value="2"/>
</dbReference>
<dbReference type="AlphaFoldDB" id="A0A3B0VFF7"/>
<evidence type="ECO:0000259" key="5">
    <source>
        <dbReference type="PROSITE" id="PS50893"/>
    </source>
</evidence>